<evidence type="ECO:0000256" key="7">
    <source>
        <dbReference type="ARBA" id="ARBA00023242"/>
    </source>
</evidence>
<keyword evidence="4" id="KW-0238">DNA-binding</keyword>
<evidence type="ECO:0000313" key="11">
    <source>
        <dbReference type="Proteomes" id="UP000811609"/>
    </source>
</evidence>
<evidence type="ECO:0000256" key="3">
    <source>
        <dbReference type="ARBA" id="ARBA00023015"/>
    </source>
</evidence>
<feature type="domain" description="HTH myb-type" evidence="9">
    <location>
        <begin position="84"/>
        <end position="112"/>
    </location>
</feature>
<name>A0A8T1QQN1_CARIL</name>
<evidence type="ECO:0000256" key="4">
    <source>
        <dbReference type="ARBA" id="ARBA00023125"/>
    </source>
</evidence>
<dbReference type="PROSITE" id="PS51294">
    <property type="entry name" value="HTH_MYB"/>
    <property type="match status" value="2"/>
</dbReference>
<protein>
    <submittedName>
        <fullName evidence="10">Uncharacterized protein</fullName>
    </submittedName>
</protein>
<comment type="caution">
    <text evidence="10">The sequence shown here is derived from an EMBL/GenBank/DDBJ whole genome shotgun (WGS) entry which is preliminary data.</text>
</comment>
<feature type="domain" description="Myb-like" evidence="8">
    <location>
        <begin position="57"/>
        <end position="108"/>
    </location>
</feature>
<keyword evidence="5" id="KW-0010">Activator</keyword>
<reference evidence="10" key="1">
    <citation type="submission" date="2020-12" db="EMBL/GenBank/DDBJ databases">
        <title>WGS assembly of Carya illinoinensis cv. Pawnee.</title>
        <authorList>
            <person name="Platts A."/>
            <person name="Shu S."/>
            <person name="Wright S."/>
            <person name="Barry K."/>
            <person name="Edger P."/>
            <person name="Pires J.C."/>
            <person name="Schmutz J."/>
        </authorList>
    </citation>
    <scope>NUCLEOTIDE SEQUENCE</scope>
    <source>
        <tissue evidence="10">Leaf</tissue>
    </source>
</reference>
<evidence type="ECO:0000313" key="10">
    <source>
        <dbReference type="EMBL" id="KAG6656797.1"/>
    </source>
</evidence>
<dbReference type="PANTHER" id="PTHR47999:SF24">
    <property type="entry name" value="TRANSCRIPTION FACTOR MYB90"/>
    <property type="match status" value="1"/>
</dbReference>
<dbReference type="FunFam" id="1.10.10.60:FF:000218">
    <property type="entry name" value="Myb transcription factor"/>
    <property type="match status" value="1"/>
</dbReference>
<dbReference type="GO" id="GO:0005634">
    <property type="term" value="C:nucleus"/>
    <property type="evidence" value="ECO:0007669"/>
    <property type="project" value="UniProtKB-SubCell"/>
</dbReference>
<dbReference type="Proteomes" id="UP000811609">
    <property type="component" value="Chromosome 4"/>
</dbReference>
<keyword evidence="6" id="KW-0804">Transcription</keyword>
<dbReference type="Pfam" id="PF00249">
    <property type="entry name" value="Myb_DNA-binding"/>
    <property type="match status" value="2"/>
</dbReference>
<dbReference type="GO" id="GO:0003677">
    <property type="term" value="F:DNA binding"/>
    <property type="evidence" value="ECO:0007669"/>
    <property type="project" value="UniProtKB-KW"/>
</dbReference>
<keyword evidence="3" id="KW-0805">Transcription regulation</keyword>
<feature type="domain" description="HTH myb-type" evidence="9">
    <location>
        <begin position="4"/>
        <end position="60"/>
    </location>
</feature>
<dbReference type="PROSITE" id="PS50090">
    <property type="entry name" value="MYB_LIKE"/>
    <property type="match status" value="2"/>
</dbReference>
<dbReference type="CDD" id="cd00167">
    <property type="entry name" value="SANT"/>
    <property type="match status" value="2"/>
</dbReference>
<keyword evidence="2" id="KW-0677">Repeat</keyword>
<evidence type="ECO:0000259" key="8">
    <source>
        <dbReference type="PROSITE" id="PS50090"/>
    </source>
</evidence>
<keyword evidence="11" id="KW-1185">Reference proteome</keyword>
<dbReference type="AlphaFoldDB" id="A0A8T1QQN1"/>
<dbReference type="PANTHER" id="PTHR47999">
    <property type="entry name" value="TRANSCRIPTION FACTOR MYB8-RELATED-RELATED"/>
    <property type="match status" value="1"/>
</dbReference>
<accession>A0A8T1QQN1</accession>
<evidence type="ECO:0000256" key="1">
    <source>
        <dbReference type="ARBA" id="ARBA00004123"/>
    </source>
</evidence>
<evidence type="ECO:0000256" key="2">
    <source>
        <dbReference type="ARBA" id="ARBA00022737"/>
    </source>
</evidence>
<dbReference type="InterPro" id="IPR017930">
    <property type="entry name" value="Myb_dom"/>
</dbReference>
<dbReference type="InterPro" id="IPR015495">
    <property type="entry name" value="Myb_TF_plants"/>
</dbReference>
<dbReference type="EMBL" id="CM031812">
    <property type="protein sequence ID" value="KAG6656797.1"/>
    <property type="molecule type" value="Genomic_DNA"/>
</dbReference>
<dbReference type="SMART" id="SM00717">
    <property type="entry name" value="SANT"/>
    <property type="match status" value="2"/>
</dbReference>
<keyword evidence="7" id="KW-0539">Nucleus</keyword>
<evidence type="ECO:0000256" key="6">
    <source>
        <dbReference type="ARBA" id="ARBA00023163"/>
    </source>
</evidence>
<comment type="subcellular location">
    <subcellularLocation>
        <location evidence="1">Nucleus</location>
    </subcellularLocation>
</comment>
<evidence type="ECO:0000256" key="5">
    <source>
        <dbReference type="ARBA" id="ARBA00023159"/>
    </source>
</evidence>
<organism evidence="10 11">
    <name type="scientific">Carya illinoinensis</name>
    <name type="common">Pecan</name>
    <dbReference type="NCBI Taxonomy" id="32201"/>
    <lineage>
        <taxon>Eukaryota</taxon>
        <taxon>Viridiplantae</taxon>
        <taxon>Streptophyta</taxon>
        <taxon>Embryophyta</taxon>
        <taxon>Tracheophyta</taxon>
        <taxon>Spermatophyta</taxon>
        <taxon>Magnoliopsida</taxon>
        <taxon>eudicotyledons</taxon>
        <taxon>Gunneridae</taxon>
        <taxon>Pentapetalae</taxon>
        <taxon>rosids</taxon>
        <taxon>fabids</taxon>
        <taxon>Fagales</taxon>
        <taxon>Juglandaceae</taxon>
        <taxon>Carya</taxon>
    </lineage>
</organism>
<feature type="domain" description="Myb-like" evidence="8">
    <location>
        <begin position="4"/>
        <end position="56"/>
    </location>
</feature>
<sequence>MATNLGLRKGAWTAEVEMRLRKCIGEHGEGNWHLVSLRAGLNRCRKSCRQRWLNYLRPNIKRGSFSIDEVDITIRLHILICLCKWSLIAGRLPGRTSNDVKYYWNTHMHKYMKEKPILDLKELSVIKPQ</sequence>
<dbReference type="InterPro" id="IPR001005">
    <property type="entry name" value="SANT/Myb"/>
</dbReference>
<gene>
    <name evidence="10" type="ORF">CIPAW_04G046700</name>
</gene>
<evidence type="ECO:0000259" key="9">
    <source>
        <dbReference type="PROSITE" id="PS51294"/>
    </source>
</evidence>
<proteinExistence type="predicted"/>
<dbReference type="GO" id="GO:0080090">
    <property type="term" value="P:regulation of primary metabolic process"/>
    <property type="evidence" value="ECO:0007669"/>
    <property type="project" value="UniProtKB-ARBA"/>
</dbReference>